<gene>
    <name evidence="4" type="ORF">MNB_SUP05-4-133</name>
</gene>
<reference evidence="4" key="1">
    <citation type="submission" date="2016-10" db="EMBL/GenBank/DDBJ databases">
        <authorList>
            <person name="de Groot N.N."/>
        </authorList>
    </citation>
    <scope>NUCLEOTIDE SEQUENCE</scope>
</reference>
<dbReference type="InterPro" id="IPR001763">
    <property type="entry name" value="Rhodanese-like_dom"/>
</dbReference>
<keyword evidence="1 4" id="KW-0808">Transferase</keyword>
<evidence type="ECO:0000313" key="4">
    <source>
        <dbReference type="EMBL" id="SFV76977.1"/>
    </source>
</evidence>
<name>A0A1W1D968_9ZZZZ</name>
<dbReference type="CDD" id="cd01448">
    <property type="entry name" value="TST_Repeat_1"/>
    <property type="match status" value="1"/>
</dbReference>
<evidence type="ECO:0000259" key="3">
    <source>
        <dbReference type="PROSITE" id="PS50206"/>
    </source>
</evidence>
<dbReference type="GO" id="GO:0004792">
    <property type="term" value="F:thiosulfate-cyanide sulfurtransferase activity"/>
    <property type="evidence" value="ECO:0007669"/>
    <property type="project" value="UniProtKB-EC"/>
</dbReference>
<dbReference type="Gene3D" id="3.40.250.10">
    <property type="entry name" value="Rhodanese-like domain"/>
    <property type="match status" value="2"/>
</dbReference>
<dbReference type="PANTHER" id="PTHR11364">
    <property type="entry name" value="THIOSULFATE SULFERTANSFERASE"/>
    <property type="match status" value="1"/>
</dbReference>
<dbReference type="PANTHER" id="PTHR11364:SF27">
    <property type="entry name" value="SULFURTRANSFERASE"/>
    <property type="match status" value="1"/>
</dbReference>
<feature type="domain" description="Rhodanese" evidence="3">
    <location>
        <begin position="187"/>
        <end position="303"/>
    </location>
</feature>
<accession>A0A1W1D968</accession>
<dbReference type="EMBL" id="FPHR01000014">
    <property type="protein sequence ID" value="SFV76977.1"/>
    <property type="molecule type" value="Genomic_DNA"/>
</dbReference>
<evidence type="ECO:0000256" key="1">
    <source>
        <dbReference type="ARBA" id="ARBA00022679"/>
    </source>
</evidence>
<dbReference type="PROSITE" id="PS50206">
    <property type="entry name" value="RHODANESE_3"/>
    <property type="match status" value="2"/>
</dbReference>
<sequence>MVTRFFQFCVFFLAVLLAPAHALILPSSLVDTDWLGENLQKITVLDVRKDLDSFTKEGHIAGAILVNAKKIRTARMINGIELTRMRPTRSVFEAFMSEHGVSNNSIVVITHQGITPGDVAGAARLYWQMKYYGIDQVAMLDGGNAQWLANMEELTIEPVKIPKGDFKVTTENSDILAVLELVKESINSDQVTLIDTRSLRFHIGLEKRSYVYDYGHIPSSRVFPYKFLHPSKGVMIFPTKQQIKARFDALKINPDGATILYCNSAYECSSVWFSLHEIYGNQDVRIYDGSLHQWTKDYNRPMTTILR</sequence>
<dbReference type="AlphaFoldDB" id="A0A1W1D968"/>
<keyword evidence="2" id="KW-0677">Repeat</keyword>
<feature type="domain" description="Rhodanese" evidence="3">
    <location>
        <begin position="38"/>
        <end position="156"/>
    </location>
</feature>
<dbReference type="SUPFAM" id="SSF52821">
    <property type="entry name" value="Rhodanese/Cell cycle control phosphatase"/>
    <property type="match status" value="2"/>
</dbReference>
<organism evidence="4">
    <name type="scientific">hydrothermal vent metagenome</name>
    <dbReference type="NCBI Taxonomy" id="652676"/>
    <lineage>
        <taxon>unclassified sequences</taxon>
        <taxon>metagenomes</taxon>
        <taxon>ecological metagenomes</taxon>
    </lineage>
</organism>
<protein>
    <submittedName>
        <fullName evidence="4">Thiosulfate sulfurtransferase, rhodanese</fullName>
        <ecNumber evidence="4">2.8.1.1</ecNumber>
    </submittedName>
</protein>
<dbReference type="InterPro" id="IPR045078">
    <property type="entry name" value="TST/MPST-like"/>
</dbReference>
<dbReference type="EC" id="2.8.1.1" evidence="4"/>
<dbReference type="InterPro" id="IPR036873">
    <property type="entry name" value="Rhodanese-like_dom_sf"/>
</dbReference>
<proteinExistence type="predicted"/>
<dbReference type="SMART" id="SM00450">
    <property type="entry name" value="RHOD"/>
    <property type="match status" value="2"/>
</dbReference>
<dbReference type="Pfam" id="PF00581">
    <property type="entry name" value="Rhodanese"/>
    <property type="match status" value="2"/>
</dbReference>
<evidence type="ECO:0000256" key="2">
    <source>
        <dbReference type="ARBA" id="ARBA00022737"/>
    </source>
</evidence>